<dbReference type="InterPro" id="IPR002078">
    <property type="entry name" value="Sigma_54_int"/>
</dbReference>
<evidence type="ECO:0000256" key="4">
    <source>
        <dbReference type="ARBA" id="ARBA00023015"/>
    </source>
</evidence>
<dbReference type="InterPro" id="IPR011006">
    <property type="entry name" value="CheY-like_superfamily"/>
</dbReference>
<keyword evidence="3" id="KW-0902">Two-component regulatory system</keyword>
<evidence type="ECO:0000256" key="1">
    <source>
        <dbReference type="ARBA" id="ARBA00022741"/>
    </source>
</evidence>
<comment type="caution">
    <text evidence="12">The sequence shown here is derived from an EMBL/GenBank/DDBJ whole genome shotgun (WGS) entry which is preliminary data.</text>
</comment>
<evidence type="ECO:0000259" key="10">
    <source>
        <dbReference type="PROSITE" id="PS50045"/>
    </source>
</evidence>
<dbReference type="SUPFAM" id="SSF46689">
    <property type="entry name" value="Homeodomain-like"/>
    <property type="match status" value="1"/>
</dbReference>
<dbReference type="PROSITE" id="PS00688">
    <property type="entry name" value="SIGMA54_INTERACT_3"/>
    <property type="match status" value="1"/>
</dbReference>
<keyword evidence="7" id="KW-0804">Transcription</keyword>
<evidence type="ECO:0000259" key="11">
    <source>
        <dbReference type="PROSITE" id="PS50110"/>
    </source>
</evidence>
<dbReference type="SUPFAM" id="SSF52540">
    <property type="entry name" value="P-loop containing nucleoside triphosphate hydrolases"/>
    <property type="match status" value="1"/>
</dbReference>
<protein>
    <submittedName>
        <fullName evidence="12">Sigma-54-dependent Fis family transcriptional regulator</fullName>
    </submittedName>
</protein>
<dbReference type="PROSITE" id="PS50110">
    <property type="entry name" value="RESPONSE_REGULATORY"/>
    <property type="match status" value="1"/>
</dbReference>
<dbReference type="InterPro" id="IPR003593">
    <property type="entry name" value="AAA+_ATPase"/>
</dbReference>
<dbReference type="InterPro" id="IPR002197">
    <property type="entry name" value="HTH_Fis"/>
</dbReference>
<dbReference type="RefSeq" id="WP_168051448.1">
    <property type="nucleotide sequence ID" value="NZ_JAATJR010000005.1"/>
</dbReference>
<dbReference type="Gene3D" id="3.40.50.300">
    <property type="entry name" value="P-loop containing nucleotide triphosphate hydrolases"/>
    <property type="match status" value="1"/>
</dbReference>
<keyword evidence="5" id="KW-0238">DNA-binding</keyword>
<keyword evidence="8" id="KW-0597">Phosphoprotein</keyword>
<evidence type="ECO:0000256" key="7">
    <source>
        <dbReference type="ARBA" id="ARBA00023163"/>
    </source>
</evidence>
<feature type="domain" description="Sigma-54 factor interaction" evidence="10">
    <location>
        <begin position="145"/>
        <end position="374"/>
    </location>
</feature>
<dbReference type="PROSITE" id="PS00676">
    <property type="entry name" value="SIGMA54_INTERACT_2"/>
    <property type="match status" value="1"/>
</dbReference>
<sequence length="508" mass="55294">MAAAASRILIVEDTPTQAEVAGALLRTLGLEVRVAETGAAALEQAQAWRPDAILMDLDLPDFSGFEAMRRLRAEGVEAAIIVVTAHGSVNHAVEAMRQGAVDFIVKPYAKARLTVTLQNALEKRALVTELREVKAQLGRDRFFGFIGASPAMQAVYRTIESVAASKANVFITGESGTGKELAAEAVHHASPRKGRPFITLNCGAIPRDLLESEIFGHVKGAFTGATDNRSGAAKLADGGTLFLDEIGEMPLDMQVKLLRFVQTGTFQPVGASRPEKVDVRIVSATNRDPWVEVEAGRFREDLYYRLYVVPLHMPPLRERGSDVLLIAAHFLAAFAREERKRLRGFERAVEQVLAAYAWPGNVRQLQNVVRNIAVLHDGDRVELSMLPPMLLRGATGQPVAAVEEAGCPLVDPKVAEIERSEPPYPAPTEPQAVLSSSPQTPFAATPQARPDHEEVFQSLAEVEKRHILAALDRADQDVPRAAAMLGVNPSTIYRKLQAWRGEAASSRH</sequence>
<dbReference type="Gene3D" id="1.10.10.60">
    <property type="entry name" value="Homeodomain-like"/>
    <property type="match status" value="1"/>
</dbReference>
<dbReference type="Gene3D" id="1.10.8.60">
    <property type="match status" value="1"/>
</dbReference>
<reference evidence="12 13" key="1">
    <citation type="submission" date="2020-03" db="EMBL/GenBank/DDBJ databases">
        <title>Roseomonas selenitidurans sp. nov. isolated from soil.</title>
        <authorList>
            <person name="Liu H."/>
        </authorList>
    </citation>
    <scope>NUCLEOTIDE SEQUENCE [LARGE SCALE GENOMIC DNA]</scope>
    <source>
        <strain evidence="12 13">JCM 15073</strain>
    </source>
</reference>
<evidence type="ECO:0000256" key="8">
    <source>
        <dbReference type="PROSITE-ProRule" id="PRU00169"/>
    </source>
</evidence>
<dbReference type="SUPFAM" id="SSF52172">
    <property type="entry name" value="CheY-like"/>
    <property type="match status" value="1"/>
</dbReference>
<dbReference type="EMBL" id="JAAVTX010000005">
    <property type="protein sequence ID" value="NKE46811.1"/>
    <property type="molecule type" value="Genomic_DNA"/>
</dbReference>
<dbReference type="CDD" id="cd00009">
    <property type="entry name" value="AAA"/>
    <property type="match status" value="1"/>
</dbReference>
<dbReference type="Gene3D" id="3.40.50.2300">
    <property type="match status" value="1"/>
</dbReference>
<evidence type="ECO:0000256" key="5">
    <source>
        <dbReference type="ARBA" id="ARBA00023125"/>
    </source>
</evidence>
<dbReference type="InterPro" id="IPR025943">
    <property type="entry name" value="Sigma_54_int_dom_ATP-bd_2"/>
</dbReference>
<dbReference type="Pfam" id="PF00072">
    <property type="entry name" value="Response_reg"/>
    <property type="match status" value="1"/>
</dbReference>
<evidence type="ECO:0000256" key="2">
    <source>
        <dbReference type="ARBA" id="ARBA00022840"/>
    </source>
</evidence>
<keyword evidence="6" id="KW-0010">Activator</keyword>
<evidence type="ECO:0000256" key="3">
    <source>
        <dbReference type="ARBA" id="ARBA00023012"/>
    </source>
</evidence>
<dbReference type="InterPro" id="IPR009057">
    <property type="entry name" value="Homeodomain-like_sf"/>
</dbReference>
<organism evidence="12 13">
    <name type="scientific">Falsiroseomonas frigidaquae</name>
    <dbReference type="NCBI Taxonomy" id="487318"/>
    <lineage>
        <taxon>Bacteria</taxon>
        <taxon>Pseudomonadati</taxon>
        <taxon>Pseudomonadota</taxon>
        <taxon>Alphaproteobacteria</taxon>
        <taxon>Acetobacterales</taxon>
        <taxon>Roseomonadaceae</taxon>
        <taxon>Falsiroseomonas</taxon>
    </lineage>
</organism>
<evidence type="ECO:0000256" key="6">
    <source>
        <dbReference type="ARBA" id="ARBA00023159"/>
    </source>
</evidence>
<dbReference type="InterPro" id="IPR025944">
    <property type="entry name" value="Sigma_54_int_dom_CS"/>
</dbReference>
<dbReference type="PANTHER" id="PTHR32071">
    <property type="entry name" value="TRANSCRIPTIONAL REGULATORY PROTEIN"/>
    <property type="match status" value="1"/>
</dbReference>
<keyword evidence="4" id="KW-0805">Transcription regulation</keyword>
<keyword evidence="2" id="KW-0067">ATP-binding</keyword>
<accession>A0ABX1F368</accession>
<dbReference type="PANTHER" id="PTHR32071:SF117">
    <property type="entry name" value="PTS-DEPENDENT DIHYDROXYACETONE KINASE OPERON REGULATORY PROTEIN-RELATED"/>
    <property type="match status" value="1"/>
</dbReference>
<dbReference type="Pfam" id="PF25601">
    <property type="entry name" value="AAA_lid_14"/>
    <property type="match status" value="1"/>
</dbReference>
<feature type="region of interest" description="Disordered" evidence="9">
    <location>
        <begin position="419"/>
        <end position="447"/>
    </location>
</feature>
<dbReference type="InterPro" id="IPR001789">
    <property type="entry name" value="Sig_transdc_resp-reg_receiver"/>
</dbReference>
<dbReference type="Pfam" id="PF00158">
    <property type="entry name" value="Sigma54_activat"/>
    <property type="match status" value="1"/>
</dbReference>
<evidence type="ECO:0000313" key="13">
    <source>
        <dbReference type="Proteomes" id="UP000765160"/>
    </source>
</evidence>
<evidence type="ECO:0000313" key="12">
    <source>
        <dbReference type="EMBL" id="NKE46811.1"/>
    </source>
</evidence>
<feature type="domain" description="Response regulatory" evidence="11">
    <location>
        <begin position="7"/>
        <end position="121"/>
    </location>
</feature>
<dbReference type="Pfam" id="PF02954">
    <property type="entry name" value="HTH_8"/>
    <property type="match status" value="1"/>
</dbReference>
<keyword evidence="13" id="KW-1185">Reference proteome</keyword>
<name>A0ABX1F368_9PROT</name>
<evidence type="ECO:0000256" key="9">
    <source>
        <dbReference type="SAM" id="MobiDB-lite"/>
    </source>
</evidence>
<dbReference type="SMART" id="SM00448">
    <property type="entry name" value="REC"/>
    <property type="match status" value="1"/>
</dbReference>
<dbReference type="InterPro" id="IPR027417">
    <property type="entry name" value="P-loop_NTPase"/>
</dbReference>
<dbReference type="PROSITE" id="PS50045">
    <property type="entry name" value="SIGMA54_INTERACT_4"/>
    <property type="match status" value="1"/>
</dbReference>
<feature type="compositionally biased region" description="Polar residues" evidence="9">
    <location>
        <begin position="433"/>
        <end position="442"/>
    </location>
</feature>
<dbReference type="Proteomes" id="UP000765160">
    <property type="component" value="Unassembled WGS sequence"/>
</dbReference>
<keyword evidence="1" id="KW-0547">Nucleotide-binding</keyword>
<feature type="modified residue" description="4-aspartylphosphate" evidence="8">
    <location>
        <position position="56"/>
    </location>
</feature>
<dbReference type="InterPro" id="IPR058031">
    <property type="entry name" value="AAA_lid_NorR"/>
</dbReference>
<proteinExistence type="predicted"/>
<dbReference type="SMART" id="SM00382">
    <property type="entry name" value="AAA"/>
    <property type="match status" value="1"/>
</dbReference>
<gene>
    <name evidence="12" type="ORF">HB662_18670</name>
</gene>